<proteinExistence type="predicted"/>
<feature type="signal peptide" evidence="6">
    <location>
        <begin position="1"/>
        <end position="19"/>
    </location>
</feature>
<evidence type="ECO:0000313" key="8">
    <source>
        <dbReference type="Proteomes" id="UP000602653"/>
    </source>
</evidence>
<evidence type="ECO:0000256" key="5">
    <source>
        <dbReference type="ARBA" id="ARBA00023288"/>
    </source>
</evidence>
<keyword evidence="5 7" id="KW-0449">Lipoprotein</keyword>
<keyword evidence="2 6" id="KW-0732">Signal</keyword>
<evidence type="ECO:0000256" key="6">
    <source>
        <dbReference type="SAM" id="SignalP"/>
    </source>
</evidence>
<evidence type="ECO:0000256" key="1">
    <source>
        <dbReference type="ARBA" id="ARBA00022475"/>
    </source>
</evidence>
<keyword evidence="1" id="KW-1003">Cell membrane</keyword>
<evidence type="ECO:0000313" key="7">
    <source>
        <dbReference type="EMBL" id="QRV01894.1"/>
    </source>
</evidence>
<dbReference type="RefSeq" id="WP_204423988.1">
    <property type="nucleotide sequence ID" value="NZ_CP070228.1"/>
</dbReference>
<dbReference type="Proteomes" id="UP000602653">
    <property type="component" value="Chromosome"/>
</dbReference>
<evidence type="ECO:0000256" key="2">
    <source>
        <dbReference type="ARBA" id="ARBA00022729"/>
    </source>
</evidence>
<sequence length="174" mass="19314">MTRSRAWRFILGLPVALVAFTGCSNCVEISGDEALQKAATEIAPAWEGLETDSTKNWDFSAADTSTFDSCKAISWITIPTGDADENSPYDVALFHNGEFVRSAEARPYLSKPEVSRVSDKEIQIDRVWYLDDEHTMPKKAVATYVWNDDNSRIKRTGSLPPNDFAAGTFKPDAE</sequence>
<evidence type="ECO:0000256" key="4">
    <source>
        <dbReference type="ARBA" id="ARBA00023139"/>
    </source>
</evidence>
<gene>
    <name evidence="7" type="ORF">JTE88_07365</name>
</gene>
<dbReference type="EMBL" id="CP070228">
    <property type="protein sequence ID" value="QRV01894.1"/>
    <property type="molecule type" value="Genomic_DNA"/>
</dbReference>
<keyword evidence="4" id="KW-0564">Palmitate</keyword>
<keyword evidence="8" id="KW-1185">Reference proteome</keyword>
<reference evidence="7 8" key="1">
    <citation type="submission" date="2021-02" db="EMBL/GenBank/DDBJ databases">
        <title>Complete Genome Sequence of Arcanobacterium phocisimile strain DSM 26142T from a harbour seal.</title>
        <authorList>
            <person name="Borowiak M."/>
            <person name="Alssahen M."/>
            <person name="Malorny B."/>
            <person name="Laemmler C."/>
            <person name="Siebert U."/>
            <person name="Ploetz M."/>
            <person name="Abdulmawjood A."/>
        </authorList>
    </citation>
    <scope>NUCLEOTIDE SEQUENCE [LARGE SCALE GENOMIC DNA]</scope>
    <source>
        <strain evidence="7 8">DSM 26142</strain>
    </source>
</reference>
<dbReference type="InterPro" id="IPR025971">
    <property type="entry name" value="LppP/LprE"/>
</dbReference>
<feature type="chain" id="PRO_5046562785" evidence="6">
    <location>
        <begin position="20"/>
        <end position="174"/>
    </location>
</feature>
<name>A0ABX7IFI4_9ACTO</name>
<organism evidence="7 8">
    <name type="scientific">Arcanobacterium phocisimile</name>
    <dbReference type="NCBI Taxonomy" id="1302235"/>
    <lineage>
        <taxon>Bacteria</taxon>
        <taxon>Bacillati</taxon>
        <taxon>Actinomycetota</taxon>
        <taxon>Actinomycetes</taxon>
        <taxon>Actinomycetales</taxon>
        <taxon>Actinomycetaceae</taxon>
        <taxon>Arcanobacterium</taxon>
    </lineage>
</organism>
<protein>
    <submittedName>
        <fullName evidence="7">LppP/LprE family lipoprotein</fullName>
    </submittedName>
</protein>
<accession>A0ABX7IFI4</accession>
<evidence type="ECO:0000256" key="3">
    <source>
        <dbReference type="ARBA" id="ARBA00023136"/>
    </source>
</evidence>
<dbReference type="Pfam" id="PF14041">
    <property type="entry name" value="Lipoprotein_21"/>
    <property type="match status" value="1"/>
</dbReference>
<dbReference type="PROSITE" id="PS51257">
    <property type="entry name" value="PROKAR_LIPOPROTEIN"/>
    <property type="match status" value="1"/>
</dbReference>
<keyword evidence="3" id="KW-0472">Membrane</keyword>